<protein>
    <recommendedName>
        <fullName evidence="3">MarR family transcriptional regulator</fullName>
    </recommendedName>
</protein>
<comment type="caution">
    <text evidence="1">The sequence shown here is derived from an EMBL/GenBank/DDBJ whole genome shotgun (WGS) entry which is preliminary data.</text>
</comment>
<name>A0ABT1HJJ4_9NOCA</name>
<keyword evidence="2" id="KW-1185">Reference proteome</keyword>
<dbReference type="EMBL" id="JAMTCJ010000004">
    <property type="protein sequence ID" value="MCP2178115.1"/>
    <property type="molecule type" value="Genomic_DNA"/>
</dbReference>
<evidence type="ECO:0008006" key="3">
    <source>
        <dbReference type="Google" id="ProtNLM"/>
    </source>
</evidence>
<proteinExistence type="predicted"/>
<accession>A0ABT1HJJ4</accession>
<evidence type="ECO:0000313" key="2">
    <source>
        <dbReference type="Proteomes" id="UP001206895"/>
    </source>
</evidence>
<gene>
    <name evidence="1" type="ORF">LX13_003956</name>
</gene>
<evidence type="ECO:0000313" key="1">
    <source>
        <dbReference type="EMBL" id="MCP2178115.1"/>
    </source>
</evidence>
<dbReference type="Proteomes" id="UP001206895">
    <property type="component" value="Unassembled WGS sequence"/>
</dbReference>
<organism evidence="1 2">
    <name type="scientific">Williamsia maris</name>
    <dbReference type="NCBI Taxonomy" id="72806"/>
    <lineage>
        <taxon>Bacteria</taxon>
        <taxon>Bacillati</taxon>
        <taxon>Actinomycetota</taxon>
        <taxon>Actinomycetes</taxon>
        <taxon>Mycobacteriales</taxon>
        <taxon>Nocardiaceae</taxon>
        <taxon>Williamsia</taxon>
    </lineage>
</organism>
<reference evidence="1 2" key="1">
    <citation type="submission" date="2022-06" db="EMBL/GenBank/DDBJ databases">
        <title>Genomic Encyclopedia of Archaeal and Bacterial Type Strains, Phase II (KMG-II): from individual species to whole genera.</title>
        <authorList>
            <person name="Goeker M."/>
        </authorList>
    </citation>
    <scope>NUCLEOTIDE SEQUENCE [LARGE SCALE GENOMIC DNA]</scope>
    <source>
        <strain evidence="1 2">DSM 44693</strain>
    </source>
</reference>
<sequence>MSSSDAPQPTEATCKAWLTQVGVTGEDSLRLLHRAAAPSSAGFAREPLVLPEPRSDDATIIVRILRTQTTPTVAAMATWRAQRAPRERLEMTMSRTQLDELGQVIAGRADRHWRENGCGPTWMELFRAPYDEQQLHDLAAERGHIDRFTMSTAMRPLMSRGWIVASNQERSTCAGPSFYASTAGAIRVRNRNQVGELVAHSVGKFRSMHGRRPHLRDLVLETRTRNGQNVFRDVSDAEAQARWLVCAGWITIEDDGAIKRGPRARKFSEDRRAARIAARAATTGWGER</sequence>